<dbReference type="InterPro" id="IPR008253">
    <property type="entry name" value="Marvel"/>
</dbReference>
<name>A0A8D2ZM44_SCOMX</name>
<dbReference type="Pfam" id="PF01284">
    <property type="entry name" value="MARVEL"/>
    <property type="match status" value="1"/>
</dbReference>
<protein>
    <submittedName>
        <fullName evidence="10">Synaptophysin-like 2a</fullName>
    </submittedName>
</protein>
<keyword evidence="6" id="KW-0325">Glycoprotein</keyword>
<dbReference type="PRINTS" id="PR00220">
    <property type="entry name" value="SYNAPTOPHYSN"/>
</dbReference>
<comment type="subcellular location">
    <subcellularLocation>
        <location evidence="1">Membrane</location>
        <topology evidence="1">Multi-pass membrane protein</topology>
    </subcellularLocation>
</comment>
<feature type="transmembrane region" description="Helical" evidence="8">
    <location>
        <begin position="188"/>
        <end position="208"/>
    </location>
</feature>
<evidence type="ECO:0000313" key="11">
    <source>
        <dbReference type="Proteomes" id="UP000694558"/>
    </source>
</evidence>
<dbReference type="PANTHER" id="PTHR10306:SF29">
    <property type="entry name" value="SYNAPTOPHYSIN-LIKE 2A"/>
    <property type="match status" value="1"/>
</dbReference>
<proteinExistence type="inferred from homology"/>
<dbReference type="PANTHER" id="PTHR10306">
    <property type="entry name" value="SYNAPTOPHYSIN"/>
    <property type="match status" value="1"/>
</dbReference>
<reference evidence="10" key="2">
    <citation type="submission" date="2025-08" db="UniProtKB">
        <authorList>
            <consortium name="Ensembl"/>
        </authorList>
    </citation>
    <scope>IDENTIFICATION</scope>
</reference>
<organism evidence="10 11">
    <name type="scientific">Scophthalmus maximus</name>
    <name type="common">Turbot</name>
    <name type="synonym">Psetta maxima</name>
    <dbReference type="NCBI Taxonomy" id="52904"/>
    <lineage>
        <taxon>Eukaryota</taxon>
        <taxon>Metazoa</taxon>
        <taxon>Chordata</taxon>
        <taxon>Craniata</taxon>
        <taxon>Vertebrata</taxon>
        <taxon>Euteleostomi</taxon>
        <taxon>Actinopterygii</taxon>
        <taxon>Neopterygii</taxon>
        <taxon>Teleostei</taxon>
        <taxon>Neoteleostei</taxon>
        <taxon>Acanthomorphata</taxon>
        <taxon>Carangaria</taxon>
        <taxon>Pleuronectiformes</taxon>
        <taxon>Pleuronectoidei</taxon>
        <taxon>Scophthalmidae</taxon>
        <taxon>Scophthalmus</taxon>
    </lineage>
</organism>
<dbReference type="AlphaFoldDB" id="A0A8D2ZM44"/>
<dbReference type="InterPro" id="IPR001285">
    <property type="entry name" value="Synaptophysin/porin"/>
</dbReference>
<evidence type="ECO:0000256" key="7">
    <source>
        <dbReference type="PROSITE-ProRule" id="PRU00581"/>
    </source>
</evidence>
<gene>
    <name evidence="10" type="primary">SYPL2</name>
</gene>
<dbReference type="GO" id="GO:0030672">
    <property type="term" value="C:synaptic vesicle membrane"/>
    <property type="evidence" value="ECO:0007669"/>
    <property type="project" value="TreeGrafter"/>
</dbReference>
<accession>A0A8D2ZM44</accession>
<evidence type="ECO:0000256" key="4">
    <source>
        <dbReference type="ARBA" id="ARBA00022989"/>
    </source>
</evidence>
<dbReference type="Ensembl" id="ENSSMAT00000004466.2">
    <property type="protein sequence ID" value="ENSSMAP00000004399.2"/>
    <property type="gene ID" value="ENSSMAG00000002706.2"/>
</dbReference>
<evidence type="ECO:0000256" key="6">
    <source>
        <dbReference type="ARBA" id="ARBA00023180"/>
    </source>
</evidence>
<evidence type="ECO:0000313" key="10">
    <source>
        <dbReference type="Ensembl" id="ENSSMAP00000004399.2"/>
    </source>
</evidence>
<evidence type="ECO:0000256" key="5">
    <source>
        <dbReference type="ARBA" id="ARBA00023136"/>
    </source>
</evidence>
<reference evidence="10" key="1">
    <citation type="submission" date="2023-05" db="EMBL/GenBank/DDBJ databases">
        <title>High-quality long-read genome of Scophthalmus maximus.</title>
        <authorList>
            <person name="Lien S."/>
            <person name="Martinez P."/>
        </authorList>
    </citation>
    <scope>NUCLEOTIDE SEQUENCE [LARGE SCALE GENOMIC DNA]</scope>
</reference>
<keyword evidence="3 7" id="KW-0812">Transmembrane</keyword>
<feature type="transmembrane region" description="Helical" evidence="8">
    <location>
        <begin position="243"/>
        <end position="265"/>
    </location>
</feature>
<dbReference type="GeneTree" id="ENSGT01030000234637"/>
<comment type="similarity">
    <text evidence="2">Belongs to the synaptophysin/synaptobrevin family.</text>
</comment>
<feature type="domain" description="MARVEL" evidence="9">
    <location>
        <begin position="69"/>
        <end position="269"/>
    </location>
</feature>
<evidence type="ECO:0000256" key="1">
    <source>
        <dbReference type="ARBA" id="ARBA00004141"/>
    </source>
</evidence>
<evidence type="ECO:0000256" key="2">
    <source>
        <dbReference type="ARBA" id="ARBA00006476"/>
    </source>
</evidence>
<evidence type="ECO:0000256" key="3">
    <source>
        <dbReference type="ARBA" id="ARBA00022692"/>
    </source>
</evidence>
<evidence type="ECO:0000259" key="9">
    <source>
        <dbReference type="PROSITE" id="PS51225"/>
    </source>
</evidence>
<sequence length="290" mass="32232">MESMDRLCCTYEGTRSLRLAVQRLDTHFESTSQPHRRVQERTPGTPRLFHGSMETVQKLTSGFSLDLGPLKEPLGFIRALEWVFTIFAFATTGGYSGTTHLTVNCPEPTGTLDVKPEFGYPFRLSSHPYKIPLCNGTQSNETYLRGDFSSSAEFFVCVGVFGFLYCTATLILYLGYQSVYRQTARGPIVDLVVTAAFAFLWLVSSSAWGKGLTDVKWATNPDHLVESCKALCHPGESPPMGRLTASVIFGFLNLILWAGNCWFIYKETSFHKDPNPPATMEEGGPPEPQN</sequence>
<keyword evidence="5 7" id="KW-0472">Membrane</keyword>
<keyword evidence="4 8" id="KW-1133">Transmembrane helix</keyword>
<evidence type="ECO:0000256" key="8">
    <source>
        <dbReference type="SAM" id="Phobius"/>
    </source>
</evidence>
<dbReference type="Proteomes" id="UP000694558">
    <property type="component" value="Chromosome 6"/>
</dbReference>
<dbReference type="PROSITE" id="PS51225">
    <property type="entry name" value="MARVEL"/>
    <property type="match status" value="1"/>
</dbReference>
<feature type="transmembrane region" description="Helical" evidence="8">
    <location>
        <begin position="152"/>
        <end position="176"/>
    </location>
</feature>